<dbReference type="GO" id="GO:0016567">
    <property type="term" value="P:protein ubiquitination"/>
    <property type="evidence" value="ECO:0007669"/>
    <property type="project" value="UniProtKB-UniPathway"/>
</dbReference>
<dbReference type="PROSITE" id="PS50089">
    <property type="entry name" value="ZF_RING_2"/>
    <property type="match status" value="1"/>
</dbReference>
<dbReference type="Pfam" id="PF12678">
    <property type="entry name" value="zf-rbx1"/>
    <property type="match status" value="1"/>
</dbReference>
<keyword evidence="15" id="KW-1185">Reference proteome</keyword>
<feature type="domain" description="RING-type" evidence="13">
    <location>
        <begin position="46"/>
        <end position="102"/>
    </location>
</feature>
<evidence type="ECO:0000256" key="2">
    <source>
        <dbReference type="ARBA" id="ARBA00004496"/>
    </source>
</evidence>
<reference evidence="14 15" key="1">
    <citation type="submission" date="2017-04" db="EMBL/GenBank/DDBJ databases">
        <title>Genome sequencing of [Candida] sorbophila.</title>
        <authorList>
            <person name="Ahn J.O."/>
        </authorList>
    </citation>
    <scope>NUCLEOTIDE SEQUENCE [LARGE SCALE GENOMIC DNA]</scope>
    <source>
        <strain evidence="14 15">DS02</strain>
    </source>
</reference>
<dbReference type="Gene3D" id="3.30.40.10">
    <property type="entry name" value="Zinc/RING finger domain, C3HC4 (zinc finger)"/>
    <property type="match status" value="1"/>
</dbReference>
<accession>A0A2T0FG81</accession>
<evidence type="ECO:0000256" key="12">
    <source>
        <dbReference type="SAM" id="MobiDB-lite"/>
    </source>
</evidence>
<dbReference type="OrthoDB" id="8962942at2759"/>
<evidence type="ECO:0000256" key="6">
    <source>
        <dbReference type="ARBA" id="ARBA00022723"/>
    </source>
</evidence>
<comment type="similarity">
    <text evidence="4">Belongs to the RING-box family.</text>
</comment>
<dbReference type="InterPro" id="IPR013083">
    <property type="entry name" value="Znf_RING/FYVE/PHD"/>
</dbReference>
<dbReference type="RefSeq" id="XP_024663905.1">
    <property type="nucleotide sequence ID" value="XM_024808137.1"/>
</dbReference>
<evidence type="ECO:0000256" key="5">
    <source>
        <dbReference type="ARBA" id="ARBA00022490"/>
    </source>
</evidence>
<dbReference type="FunFam" id="3.30.40.10:FF:000273">
    <property type="entry name" value="E3 ubiquitin-protein ligase RBX1"/>
    <property type="match status" value="1"/>
</dbReference>
<evidence type="ECO:0000313" key="14">
    <source>
        <dbReference type="EMBL" id="PRT53959.1"/>
    </source>
</evidence>
<organism evidence="14 15">
    <name type="scientific">Wickerhamiella sorbophila</name>
    <dbReference type="NCBI Taxonomy" id="45607"/>
    <lineage>
        <taxon>Eukaryota</taxon>
        <taxon>Fungi</taxon>
        <taxon>Dikarya</taxon>
        <taxon>Ascomycota</taxon>
        <taxon>Saccharomycotina</taxon>
        <taxon>Dipodascomycetes</taxon>
        <taxon>Dipodascales</taxon>
        <taxon>Trichomonascaceae</taxon>
        <taxon>Wickerhamiella</taxon>
    </lineage>
</organism>
<dbReference type="GO" id="GO:0051603">
    <property type="term" value="P:proteolysis involved in protein catabolic process"/>
    <property type="evidence" value="ECO:0007669"/>
    <property type="project" value="UniProtKB-ARBA"/>
</dbReference>
<comment type="caution">
    <text evidence="14">The sequence shown here is derived from an EMBL/GenBank/DDBJ whole genome shotgun (WGS) entry which is preliminary data.</text>
</comment>
<gene>
    <name evidence="14" type="ORF">B9G98_01579</name>
</gene>
<dbReference type="AlphaFoldDB" id="A0A2T0FG81"/>
<keyword evidence="10" id="KW-0539">Nucleus</keyword>
<feature type="region of interest" description="Disordered" evidence="12">
    <location>
        <begin position="1"/>
        <end position="24"/>
    </location>
</feature>
<keyword evidence="5" id="KW-0963">Cytoplasm</keyword>
<evidence type="ECO:0000256" key="11">
    <source>
        <dbReference type="PROSITE-ProRule" id="PRU00175"/>
    </source>
</evidence>
<name>A0A2T0FG81_9ASCO</name>
<dbReference type="STRING" id="45607.A0A2T0FG81"/>
<evidence type="ECO:0000256" key="4">
    <source>
        <dbReference type="ARBA" id="ARBA00009273"/>
    </source>
</evidence>
<dbReference type="GO" id="GO:0008270">
    <property type="term" value="F:zinc ion binding"/>
    <property type="evidence" value="ECO:0007669"/>
    <property type="project" value="UniProtKB-KW"/>
</dbReference>
<evidence type="ECO:0000256" key="1">
    <source>
        <dbReference type="ARBA" id="ARBA00004123"/>
    </source>
</evidence>
<dbReference type="InterPro" id="IPR051031">
    <property type="entry name" value="RING-box_E3_Ubiquitin_Ligase"/>
</dbReference>
<dbReference type="CDD" id="cd16485">
    <property type="entry name" value="mRING-H2-C3H2C2D_RBX1"/>
    <property type="match status" value="1"/>
</dbReference>
<keyword evidence="7 11" id="KW-0863">Zinc-finger</keyword>
<dbReference type="GO" id="GO:0005737">
    <property type="term" value="C:cytoplasm"/>
    <property type="evidence" value="ECO:0007669"/>
    <property type="project" value="UniProtKB-SubCell"/>
</dbReference>
<keyword evidence="9" id="KW-0862">Zinc</keyword>
<dbReference type="InterPro" id="IPR001841">
    <property type="entry name" value="Znf_RING"/>
</dbReference>
<evidence type="ECO:0000256" key="3">
    <source>
        <dbReference type="ARBA" id="ARBA00004906"/>
    </source>
</evidence>
<evidence type="ECO:0000256" key="10">
    <source>
        <dbReference type="ARBA" id="ARBA00023242"/>
    </source>
</evidence>
<dbReference type="EMBL" id="NDIQ01000001">
    <property type="protein sequence ID" value="PRT53959.1"/>
    <property type="molecule type" value="Genomic_DNA"/>
</dbReference>
<comment type="pathway">
    <text evidence="3">Protein modification; protein ubiquitination.</text>
</comment>
<dbReference type="SUPFAM" id="SSF57850">
    <property type="entry name" value="RING/U-box"/>
    <property type="match status" value="1"/>
</dbReference>
<dbReference type="GO" id="GO:0005634">
    <property type="term" value="C:nucleus"/>
    <property type="evidence" value="ECO:0007669"/>
    <property type="project" value="UniProtKB-SubCell"/>
</dbReference>
<dbReference type="UniPathway" id="UPA00143"/>
<sequence length="112" mass="12748">MTDIVDEPNVANEQPDGEEETGKSRFEVKKWSAVAFWSWDIAIENCAICRNHIMDTCIDCQAAEGSARPADCTVSWGVCNHTFHSHCITRWLKSRAVCPLDNMPWETQKYGR</sequence>
<evidence type="ECO:0000256" key="9">
    <source>
        <dbReference type="ARBA" id="ARBA00022833"/>
    </source>
</evidence>
<dbReference type="PANTHER" id="PTHR11210">
    <property type="entry name" value="RING BOX"/>
    <property type="match status" value="1"/>
</dbReference>
<keyword evidence="6" id="KW-0479">Metal-binding</keyword>
<keyword evidence="8" id="KW-0833">Ubl conjugation pathway</keyword>
<dbReference type="Proteomes" id="UP000238350">
    <property type="component" value="Unassembled WGS sequence"/>
</dbReference>
<dbReference type="GO" id="GO:0031463">
    <property type="term" value="C:Cul3-RING ubiquitin ligase complex"/>
    <property type="evidence" value="ECO:0007669"/>
    <property type="project" value="UniProtKB-ARBA"/>
</dbReference>
<proteinExistence type="inferred from homology"/>
<dbReference type="InterPro" id="IPR024766">
    <property type="entry name" value="Znf_RING_H2"/>
</dbReference>
<comment type="subcellular location">
    <subcellularLocation>
        <location evidence="2">Cytoplasm</location>
    </subcellularLocation>
    <subcellularLocation>
        <location evidence="1">Nucleus</location>
    </subcellularLocation>
</comment>
<dbReference type="GeneID" id="36515328"/>
<evidence type="ECO:0000256" key="7">
    <source>
        <dbReference type="ARBA" id="ARBA00022771"/>
    </source>
</evidence>
<evidence type="ECO:0000256" key="8">
    <source>
        <dbReference type="ARBA" id="ARBA00022786"/>
    </source>
</evidence>
<protein>
    <submittedName>
        <fullName evidence="14">E3 ubiquitin-protein ligase RBX1</fullName>
    </submittedName>
</protein>
<evidence type="ECO:0000313" key="15">
    <source>
        <dbReference type="Proteomes" id="UP000238350"/>
    </source>
</evidence>
<evidence type="ECO:0000259" key="13">
    <source>
        <dbReference type="PROSITE" id="PS50089"/>
    </source>
</evidence>